<sequence length="364" mass="41703">MKKKGKKKISKNGSVNKFTAGKKTEYRDDNIMNNIPTDDLNIEKILTQEDVERCRKEIVELKKERKYNAVMEKIISLFNAGHTDADLMLDLAQIYYDTQDYARAETWAANSYNKSGDLDTLIFLAKIYSTDDKMDKMAEILNKILGNDSDLFSEEQKKSTDDMVFYIELTYESDEIAEKFPNIAKGMEKEDILPEADFEEEKFVDKVENIFTDNENNHIEIENNTLTDETEIGPDDSQREEKIDGILQEMANGGNISDKDFAFVMRYPSAVITEGVNSLHISLTKKILLYNYIAASYYENNRFSDAIKILQEALAIDDQDDLILKNIGFVFFEQGDKGKAKIALQAVKNKDFMLCDLLKKCDGQ</sequence>
<dbReference type="Pfam" id="PF13374">
    <property type="entry name" value="TPR_10"/>
    <property type="match status" value="1"/>
</dbReference>
<dbReference type="InterPro" id="IPR019734">
    <property type="entry name" value="TPR_rpt"/>
</dbReference>
<name>A0ABT9YBC4_9FIRM</name>
<dbReference type="Gene3D" id="1.25.40.10">
    <property type="entry name" value="Tetratricopeptide repeat domain"/>
    <property type="match status" value="2"/>
</dbReference>
<dbReference type="EMBL" id="JAUSUE010000031">
    <property type="protein sequence ID" value="MDQ0205145.1"/>
    <property type="molecule type" value="Genomic_DNA"/>
</dbReference>
<feature type="repeat" description="TPR" evidence="1">
    <location>
        <begin position="287"/>
        <end position="320"/>
    </location>
</feature>
<dbReference type="SMART" id="SM00028">
    <property type="entry name" value="TPR"/>
    <property type="match status" value="2"/>
</dbReference>
<gene>
    <name evidence="2" type="ORF">J2S01_002885</name>
</gene>
<comment type="caution">
    <text evidence="2">The sequence shown here is derived from an EMBL/GenBank/DDBJ whole genome shotgun (WGS) entry which is preliminary data.</text>
</comment>
<keyword evidence="3" id="KW-1185">Reference proteome</keyword>
<accession>A0ABT9YBC4</accession>
<reference evidence="2 3" key="1">
    <citation type="submission" date="2023-07" db="EMBL/GenBank/DDBJ databases">
        <title>Genomic Encyclopedia of Type Strains, Phase IV (KMG-IV): sequencing the most valuable type-strain genomes for metagenomic binning, comparative biology and taxonomic classification.</title>
        <authorList>
            <person name="Goeker M."/>
        </authorList>
    </citation>
    <scope>NUCLEOTIDE SEQUENCE [LARGE SCALE GENOMIC DNA]</scope>
    <source>
        <strain evidence="2 3">DSM 16980</strain>
    </source>
</reference>
<organism evidence="2 3">
    <name type="scientific">Pectinatus haikarae</name>
    <dbReference type="NCBI Taxonomy" id="349096"/>
    <lineage>
        <taxon>Bacteria</taxon>
        <taxon>Bacillati</taxon>
        <taxon>Bacillota</taxon>
        <taxon>Negativicutes</taxon>
        <taxon>Selenomonadales</taxon>
        <taxon>Selenomonadaceae</taxon>
        <taxon>Pectinatus</taxon>
    </lineage>
</organism>
<keyword evidence="1" id="KW-0802">TPR repeat</keyword>
<dbReference type="Proteomes" id="UP001239167">
    <property type="component" value="Unassembled WGS sequence"/>
</dbReference>
<proteinExistence type="predicted"/>
<protein>
    <submittedName>
        <fullName evidence="2">Tetratricopeptide (TPR) repeat protein</fullName>
    </submittedName>
</protein>
<dbReference type="InterPro" id="IPR011990">
    <property type="entry name" value="TPR-like_helical_dom_sf"/>
</dbReference>
<evidence type="ECO:0000313" key="3">
    <source>
        <dbReference type="Proteomes" id="UP001239167"/>
    </source>
</evidence>
<evidence type="ECO:0000313" key="2">
    <source>
        <dbReference type="EMBL" id="MDQ0205145.1"/>
    </source>
</evidence>
<dbReference type="PROSITE" id="PS50005">
    <property type="entry name" value="TPR"/>
    <property type="match status" value="1"/>
</dbReference>
<dbReference type="SUPFAM" id="SSF81901">
    <property type="entry name" value="HCP-like"/>
    <property type="match status" value="1"/>
</dbReference>
<evidence type="ECO:0000256" key="1">
    <source>
        <dbReference type="PROSITE-ProRule" id="PRU00339"/>
    </source>
</evidence>
<dbReference type="RefSeq" id="WP_307225368.1">
    <property type="nucleotide sequence ID" value="NZ_CP116940.1"/>
</dbReference>